<gene>
    <name evidence="2" type="ORF">UFOPK4319_00947</name>
</gene>
<dbReference type="AlphaFoldDB" id="A0A6J7U8P2"/>
<name>A0A6J7U8P2_9ZZZZ</name>
<proteinExistence type="predicted"/>
<organism evidence="2">
    <name type="scientific">freshwater metagenome</name>
    <dbReference type="NCBI Taxonomy" id="449393"/>
    <lineage>
        <taxon>unclassified sequences</taxon>
        <taxon>metagenomes</taxon>
        <taxon>ecological metagenomes</taxon>
    </lineage>
</organism>
<dbReference type="EMBL" id="CAFBQN010000082">
    <property type="protein sequence ID" value="CAB5060578.1"/>
    <property type="molecule type" value="Genomic_DNA"/>
</dbReference>
<feature type="compositionally biased region" description="Polar residues" evidence="1">
    <location>
        <begin position="128"/>
        <end position="137"/>
    </location>
</feature>
<evidence type="ECO:0000313" key="2">
    <source>
        <dbReference type="EMBL" id="CAB5060578.1"/>
    </source>
</evidence>
<reference evidence="2" key="1">
    <citation type="submission" date="2020-05" db="EMBL/GenBank/DDBJ databases">
        <authorList>
            <person name="Chiriac C."/>
            <person name="Salcher M."/>
            <person name="Ghai R."/>
            <person name="Kavagutti S V."/>
        </authorList>
    </citation>
    <scope>NUCLEOTIDE SEQUENCE</scope>
</reference>
<accession>A0A6J7U8P2</accession>
<sequence>MNSFSLSVAALIALVLFNVARAPSHVPREAISLAAAVTVPRFNDVPISSAIIERIRRSLRLSESSTAASKERARPSQFKNDPLFSVIAATGKITSARCVTSLGAISRDTTNALSSAANAAAPLMPSSGSTPPTSNAPMSPEFTAL</sequence>
<evidence type="ECO:0000256" key="1">
    <source>
        <dbReference type="SAM" id="MobiDB-lite"/>
    </source>
</evidence>
<protein>
    <submittedName>
        <fullName evidence="2">Unannotated protein</fullName>
    </submittedName>
</protein>
<feature type="region of interest" description="Disordered" evidence="1">
    <location>
        <begin position="123"/>
        <end position="145"/>
    </location>
</feature>